<feature type="non-terminal residue" evidence="2">
    <location>
        <position position="1"/>
    </location>
</feature>
<evidence type="ECO:0000256" key="1">
    <source>
        <dbReference type="SAM" id="MobiDB-lite"/>
    </source>
</evidence>
<evidence type="ECO:0008006" key="4">
    <source>
        <dbReference type="Google" id="ProtNLM"/>
    </source>
</evidence>
<evidence type="ECO:0000313" key="2">
    <source>
        <dbReference type="EMBL" id="KAF1828214.1"/>
    </source>
</evidence>
<feature type="region of interest" description="Disordered" evidence="1">
    <location>
        <begin position="1"/>
        <end position="27"/>
    </location>
</feature>
<gene>
    <name evidence="2" type="ORF">BDW02DRAFT_512902</name>
</gene>
<protein>
    <recommendedName>
        <fullName evidence="4">CCHC-type domain-containing protein</fullName>
    </recommendedName>
</protein>
<sequence>GDRSPERRQRSTRHVERKIQDMRTNEDKKKCRDRGACYKCGQNGHNQFDADAPCRGKPITPSNQIPFLAAMDIPSEADEDHYNDVVDEDDASDIDAQDF</sequence>
<proteinExistence type="predicted"/>
<keyword evidence="3" id="KW-1185">Reference proteome</keyword>
<evidence type="ECO:0000313" key="3">
    <source>
        <dbReference type="Proteomes" id="UP000800040"/>
    </source>
</evidence>
<dbReference type="OrthoDB" id="3799965at2759"/>
<organism evidence="2 3">
    <name type="scientific">Decorospora gaudefroyi</name>
    <dbReference type="NCBI Taxonomy" id="184978"/>
    <lineage>
        <taxon>Eukaryota</taxon>
        <taxon>Fungi</taxon>
        <taxon>Dikarya</taxon>
        <taxon>Ascomycota</taxon>
        <taxon>Pezizomycotina</taxon>
        <taxon>Dothideomycetes</taxon>
        <taxon>Pleosporomycetidae</taxon>
        <taxon>Pleosporales</taxon>
        <taxon>Pleosporineae</taxon>
        <taxon>Pleosporaceae</taxon>
        <taxon>Decorospora</taxon>
    </lineage>
</organism>
<reference evidence="2" key="1">
    <citation type="submission" date="2020-01" db="EMBL/GenBank/DDBJ databases">
        <authorList>
            <consortium name="DOE Joint Genome Institute"/>
            <person name="Haridas S."/>
            <person name="Albert R."/>
            <person name="Binder M."/>
            <person name="Bloem J."/>
            <person name="Labutti K."/>
            <person name="Salamov A."/>
            <person name="Andreopoulos B."/>
            <person name="Baker S.E."/>
            <person name="Barry K."/>
            <person name="Bills G."/>
            <person name="Bluhm B.H."/>
            <person name="Cannon C."/>
            <person name="Castanera R."/>
            <person name="Culley D.E."/>
            <person name="Daum C."/>
            <person name="Ezra D."/>
            <person name="Gonzalez J.B."/>
            <person name="Henrissat B."/>
            <person name="Kuo A."/>
            <person name="Liang C."/>
            <person name="Lipzen A."/>
            <person name="Lutzoni F."/>
            <person name="Magnuson J."/>
            <person name="Mondo S."/>
            <person name="Nolan M."/>
            <person name="Ohm R."/>
            <person name="Pangilinan J."/>
            <person name="Park H.-J."/>
            <person name="Ramirez L."/>
            <person name="Alfaro M."/>
            <person name="Sun H."/>
            <person name="Tritt A."/>
            <person name="Yoshinaga Y."/>
            <person name="Zwiers L.-H."/>
            <person name="Turgeon B.G."/>
            <person name="Goodwin S.B."/>
            <person name="Spatafora J.W."/>
            <person name="Crous P.W."/>
            <person name="Grigoriev I.V."/>
        </authorList>
    </citation>
    <scope>NUCLEOTIDE SEQUENCE</scope>
    <source>
        <strain evidence="2">P77</strain>
    </source>
</reference>
<feature type="region of interest" description="Disordered" evidence="1">
    <location>
        <begin position="75"/>
        <end position="99"/>
    </location>
</feature>
<dbReference type="Proteomes" id="UP000800040">
    <property type="component" value="Unassembled WGS sequence"/>
</dbReference>
<dbReference type="AlphaFoldDB" id="A0A6A5K1C4"/>
<name>A0A6A5K1C4_9PLEO</name>
<dbReference type="EMBL" id="ML975613">
    <property type="protein sequence ID" value="KAF1828214.1"/>
    <property type="molecule type" value="Genomic_DNA"/>
</dbReference>
<accession>A0A6A5K1C4</accession>